<dbReference type="InterPro" id="IPR018306">
    <property type="entry name" value="Phage_T5_Orf172_DNA-bd"/>
</dbReference>
<dbReference type="EMBL" id="QRMI01000009">
    <property type="protein sequence ID" value="RHJ62515.1"/>
    <property type="molecule type" value="Genomic_DNA"/>
</dbReference>
<comment type="caution">
    <text evidence="2">The sequence shown here is derived from an EMBL/GenBank/DDBJ whole genome shotgun (WGS) entry which is preliminary data.</text>
</comment>
<feature type="domain" description="Bacteriophage T5 Orf172 DNA-binding" evidence="1">
    <location>
        <begin position="25"/>
        <end position="112"/>
    </location>
</feature>
<dbReference type="Pfam" id="PF04851">
    <property type="entry name" value="ResIII"/>
    <property type="match status" value="1"/>
</dbReference>
<dbReference type="SMART" id="SM00974">
    <property type="entry name" value="T5orf172"/>
    <property type="match status" value="1"/>
</dbReference>
<dbReference type="GO" id="GO:0005524">
    <property type="term" value="F:ATP binding"/>
    <property type="evidence" value="ECO:0007669"/>
    <property type="project" value="InterPro"/>
</dbReference>
<evidence type="ECO:0000259" key="1">
    <source>
        <dbReference type="SMART" id="SM00974"/>
    </source>
</evidence>
<dbReference type="Gene3D" id="3.40.50.300">
    <property type="entry name" value="P-loop containing nucleotide triphosphate hydrolases"/>
    <property type="match status" value="2"/>
</dbReference>
<dbReference type="InterPro" id="IPR027417">
    <property type="entry name" value="P-loop_NTPase"/>
</dbReference>
<dbReference type="InterPro" id="IPR006935">
    <property type="entry name" value="Helicase/UvrB_N"/>
</dbReference>
<dbReference type="GO" id="GO:0004519">
    <property type="term" value="F:endonuclease activity"/>
    <property type="evidence" value="ECO:0007669"/>
    <property type="project" value="UniProtKB-KW"/>
</dbReference>
<dbReference type="SUPFAM" id="SSF53335">
    <property type="entry name" value="S-adenosyl-L-methionine-dependent methyltransferases"/>
    <property type="match status" value="1"/>
</dbReference>
<dbReference type="GO" id="GO:0016787">
    <property type="term" value="F:hydrolase activity"/>
    <property type="evidence" value="ECO:0007669"/>
    <property type="project" value="InterPro"/>
</dbReference>
<name>A0A415D7L0_9FIRM</name>
<dbReference type="AlphaFoldDB" id="A0A415D7L0"/>
<dbReference type="RefSeq" id="WP_118278906.1">
    <property type="nucleotide sequence ID" value="NZ_JAQDJO010000009.1"/>
</dbReference>
<evidence type="ECO:0000313" key="2">
    <source>
        <dbReference type="EMBL" id="RHJ62515.1"/>
    </source>
</evidence>
<keyword evidence="2" id="KW-0378">Hydrolase</keyword>
<sequence length="1107" mass="127182">MNKPNIQTTKQVVPMLYGYSTPEVIRHNGWTKIGYTEQDVETRINQQTHTADIKWKLEWKGNATFDDGSGETFIDKDFHAYLRKSGIEQEKGKNNEWFHVDGVTSKQMFRDFREDHGILKTTDTIIPYKLRDEQQSAVAMTVNYLASHENGEFLWNAKPRFGKTLSVYDFVQKTGAEKVLIVTNRPAISNSWFSDYSRFLGSESGYLFVSEVDALKGKIGVLTREEYTHFLSGEDSGNAKCIEFVSLQDMKGSIYFGGQYDKLGEVAKMEWDILVIDEAHEGVDTYKTDVAFDRIKRKFTLHLSGTPFKALANNKFPDDAIYNWTYADEQKKKCDWDTSSEEENPYATLPQLNLYTYQMSEIIKDELQQGIEIGGETEEYAFDLNEFFAVTSGKFNYESSVDKFLDAMTRQTKFPFSTEELRDELKHTFWLLDRVDSAKALAKKLKEHPVFKEYEVVLAAGDGKLDDDDETMKSYDKVVAAIAKHEKTITLSVGQLTTGITIPEWTAVLMLSNMRSPALYMQAAFRAQNPCLFKVGTSFQRKENAYVFDFDPARTLTIFEQFANNLNPSTAKDGGTAEERKENVKELLNFFPVIGEDEQGELVELDAEKVLTIPRKIRSVEVVKRGFMSNFLFQNISNIFGAPKEVIDIITKFEPIEEPKNKINLTEEVQKDLSLDKNGEVSLSDEFVIGRTQDVFGNKIYDVTSQVRETMTQMEQTPDKAQKAIDKLKEVVKQSAVKAVVDTAKSTYGSDMKAADKRQIESKLNHEADRMIDKLHTNYEIERNVIENQRVAEQQARYETGKTSEQIDKEFEQKQKKAMEKFNEELTTAISDFAKESTKETVKTVETKKKEREKETIEDGVRDHLRGFSRTIPSFLMAYGDNTVTLATFDTIIPDKVFLEVTSITLDQFKFLRDGGDYVEEETGQTKHFDGQLFDSVVFDDSVKEFLALKKKLADYFDEKSVEDIFDYIPPQKTNQIFTPKTMVKKMVDMLEQENPGCFDMPDKTFIDLYMKSGLYITEIVKRLYQSDEMKKQFPDNKERLKHIFEKQVYGLAPTEIIYKIATSYILGFDEDTKDIKHNFRQLDALPYAKDGTLEQVLEELYPGSSR</sequence>
<organism evidence="2 3">
    <name type="scientific">[Ruminococcus] lactaris</name>
    <dbReference type="NCBI Taxonomy" id="46228"/>
    <lineage>
        <taxon>Bacteria</taxon>
        <taxon>Bacillati</taxon>
        <taxon>Bacillota</taxon>
        <taxon>Clostridia</taxon>
        <taxon>Lachnospirales</taxon>
        <taxon>Lachnospiraceae</taxon>
        <taxon>Mediterraneibacter</taxon>
    </lineage>
</organism>
<dbReference type="GO" id="GO:0003677">
    <property type="term" value="F:DNA binding"/>
    <property type="evidence" value="ECO:0007669"/>
    <property type="project" value="InterPro"/>
</dbReference>
<dbReference type="Proteomes" id="UP000285832">
    <property type="component" value="Unassembled WGS sequence"/>
</dbReference>
<proteinExistence type="predicted"/>
<dbReference type="Gene3D" id="3.40.50.150">
    <property type="entry name" value="Vaccinia Virus protein VP39"/>
    <property type="match status" value="1"/>
</dbReference>
<dbReference type="SUPFAM" id="SSF52540">
    <property type="entry name" value="P-loop containing nucleoside triphosphate hydrolases"/>
    <property type="match status" value="2"/>
</dbReference>
<keyword evidence="2" id="KW-0255">Endonuclease</keyword>
<dbReference type="InterPro" id="IPR029063">
    <property type="entry name" value="SAM-dependent_MTases_sf"/>
</dbReference>
<gene>
    <name evidence="2" type="ORF">DW116_05080</name>
</gene>
<protein>
    <submittedName>
        <fullName evidence="2">Restriction endonuclease</fullName>
    </submittedName>
</protein>
<evidence type="ECO:0000313" key="3">
    <source>
        <dbReference type="Proteomes" id="UP000285832"/>
    </source>
</evidence>
<keyword evidence="2" id="KW-0540">Nuclease</keyword>
<reference evidence="2 3" key="1">
    <citation type="submission" date="2018-08" db="EMBL/GenBank/DDBJ databases">
        <title>A genome reference for cultivated species of the human gut microbiota.</title>
        <authorList>
            <person name="Zou Y."/>
            <person name="Xue W."/>
            <person name="Luo G."/>
        </authorList>
    </citation>
    <scope>NUCLEOTIDE SEQUENCE [LARGE SCALE GENOMIC DNA]</scope>
    <source>
        <strain evidence="2 3">AM09-9</strain>
    </source>
</reference>
<accession>A0A415D7L0</accession>